<dbReference type="OrthoDB" id="449734at2"/>
<evidence type="ECO:0000256" key="1">
    <source>
        <dbReference type="SAM" id="Phobius"/>
    </source>
</evidence>
<reference evidence="2 3" key="1">
    <citation type="journal article" date="2013" name="Front. Microbiol.">
        <title>Comparative genomic analyses of the cyanobacterium, Lyngbya aestuarii BL J, a powerful hydrogen producer.</title>
        <authorList>
            <person name="Kothari A."/>
            <person name="Vaughn M."/>
            <person name="Garcia-Pichel F."/>
        </authorList>
    </citation>
    <scope>NUCLEOTIDE SEQUENCE [LARGE SCALE GENOMIC DNA]</scope>
    <source>
        <strain evidence="2 3">BL J</strain>
    </source>
</reference>
<protein>
    <submittedName>
        <fullName evidence="2">Putative membrane protein</fullName>
    </submittedName>
</protein>
<dbReference type="PATRIC" id="fig|1348334.3.peg.3958"/>
<feature type="transmembrane region" description="Helical" evidence="1">
    <location>
        <begin position="396"/>
        <end position="412"/>
    </location>
</feature>
<dbReference type="RefSeq" id="WP_023067791.1">
    <property type="nucleotide sequence ID" value="NZ_AUZM01000045.1"/>
</dbReference>
<keyword evidence="1" id="KW-0472">Membrane</keyword>
<gene>
    <name evidence="2" type="ORF">M595_4093</name>
</gene>
<feature type="transmembrane region" description="Helical" evidence="1">
    <location>
        <begin position="365"/>
        <end position="384"/>
    </location>
</feature>
<keyword evidence="1" id="KW-0812">Transmembrane</keyword>
<sequence length="618" mass="71851">MKLLETQLEETKNDSIFYKFIWILYLVPILSTFWLIKRYGVDVPVWVDQWSLVDLFEAIASIDLSSFLAELWELNNNHRMIFPKIIFAVTAFFSNWNIFYELYWSFSLALISFFIIYQLSEITNQTKSIFLFHATNLITCFLMFSWVQYSNWLWGFQIALYLINFCVILSIFILASFSKFNSQTKLKLAGLFCVIASFSSAQGLMSWLALIPSISALEGSPIQKNKRLFLWLTSFIFCGFIYSIQYNSIPVTEYYDIVSYNSIWDKFRVYIHFFLNVVAAPLTGDLIFAWILGLIITSCFIFIFWQSWIERPSIRHPFRTVFISEFAPWISMGLFSILCIFLMTIGRADIGADYGLVTSRYTSHSILLTIAVIHLFGLHLFRSYSQLKQSTSNHRILTYSFCLGLITSLMWIRSYQSLNIVKTQIYQPTQIAQNCLYLINYLDLENSQFFQNYPHHCLISIVPTTAGFSEQVKRLQNINLRNFAEDIPFVEEPDQIHGFISSPWTPEKSFSVPPGGIVKIDGWAILPNQPQQPQLVFLSLDNNQSFFANAYVNLPSPDIVKFMNSEAYQNSRWEVSFSADNLTSGENIIKAWIYDPQKRQFIKLSGEMQITVQENQNF</sequence>
<evidence type="ECO:0000313" key="3">
    <source>
        <dbReference type="Proteomes" id="UP000017127"/>
    </source>
</evidence>
<evidence type="ECO:0000313" key="2">
    <source>
        <dbReference type="EMBL" id="ERT05939.1"/>
    </source>
</evidence>
<keyword evidence="1" id="KW-1133">Transmembrane helix</keyword>
<feature type="transmembrane region" description="Helical" evidence="1">
    <location>
        <begin position="129"/>
        <end position="147"/>
    </location>
</feature>
<name>U7QDL6_9CYAN</name>
<dbReference type="AlphaFoldDB" id="U7QDL6"/>
<feature type="transmembrane region" description="Helical" evidence="1">
    <location>
        <begin position="326"/>
        <end position="345"/>
    </location>
</feature>
<feature type="transmembrane region" description="Helical" evidence="1">
    <location>
        <begin position="228"/>
        <end position="246"/>
    </location>
</feature>
<comment type="caution">
    <text evidence="2">The sequence shown here is derived from an EMBL/GenBank/DDBJ whole genome shotgun (WGS) entry which is preliminary data.</text>
</comment>
<feature type="transmembrane region" description="Helical" evidence="1">
    <location>
        <begin position="16"/>
        <end position="36"/>
    </location>
</feature>
<feature type="transmembrane region" description="Helical" evidence="1">
    <location>
        <begin position="288"/>
        <end position="305"/>
    </location>
</feature>
<keyword evidence="3" id="KW-1185">Reference proteome</keyword>
<organism evidence="2 3">
    <name type="scientific">Lyngbya aestuarii BL J</name>
    <dbReference type="NCBI Taxonomy" id="1348334"/>
    <lineage>
        <taxon>Bacteria</taxon>
        <taxon>Bacillati</taxon>
        <taxon>Cyanobacteriota</taxon>
        <taxon>Cyanophyceae</taxon>
        <taxon>Oscillatoriophycideae</taxon>
        <taxon>Oscillatoriales</taxon>
        <taxon>Microcoleaceae</taxon>
        <taxon>Lyngbya</taxon>
    </lineage>
</organism>
<feature type="transmembrane region" description="Helical" evidence="1">
    <location>
        <begin position="188"/>
        <end position="208"/>
    </location>
</feature>
<accession>U7QDL6</accession>
<feature type="transmembrane region" description="Helical" evidence="1">
    <location>
        <begin position="267"/>
        <end position="282"/>
    </location>
</feature>
<dbReference type="Proteomes" id="UP000017127">
    <property type="component" value="Unassembled WGS sequence"/>
</dbReference>
<dbReference type="EMBL" id="AUZM01000045">
    <property type="protein sequence ID" value="ERT05939.1"/>
    <property type="molecule type" value="Genomic_DNA"/>
</dbReference>
<proteinExistence type="predicted"/>
<feature type="transmembrane region" description="Helical" evidence="1">
    <location>
        <begin position="98"/>
        <end position="117"/>
    </location>
</feature>
<feature type="transmembrane region" description="Helical" evidence="1">
    <location>
        <begin position="153"/>
        <end position="176"/>
    </location>
</feature>